<dbReference type="Proteomes" id="UP001499895">
    <property type="component" value="Unassembled WGS sequence"/>
</dbReference>
<comment type="caution">
    <text evidence="2">The sequence shown here is derived from an EMBL/GenBank/DDBJ whole genome shotgun (WGS) entry which is preliminary data.</text>
</comment>
<gene>
    <name evidence="2" type="ORF">GCM10009544_65300</name>
</gene>
<accession>A0ABN1BFS7</accession>
<evidence type="ECO:0000256" key="1">
    <source>
        <dbReference type="SAM" id="MobiDB-lite"/>
    </source>
</evidence>
<keyword evidence="3" id="KW-1185">Reference proteome</keyword>
<evidence type="ECO:0000313" key="2">
    <source>
        <dbReference type="EMBL" id="GAA0496587.1"/>
    </source>
</evidence>
<dbReference type="EMBL" id="BAAAHB010000166">
    <property type="protein sequence ID" value="GAA0496587.1"/>
    <property type="molecule type" value="Genomic_DNA"/>
</dbReference>
<sequence length="175" mass="18419">MPMVLDLADGRALWTDVHLPGDRGFHSAGRHHDGPARMGRDPWDHFTGGARVFLGGPASPARGGARRRGGRRPAGPAPWAEDELWVYRRRQGEEVPAFAAGLRALGTQEERPSAGDARTPAAGVAGGRHTFFAVVDGDVRPEKATGAAYRLFPGPLDGCAAVARVTAGELLADPG</sequence>
<proteinExistence type="predicted"/>
<feature type="region of interest" description="Disordered" evidence="1">
    <location>
        <begin position="53"/>
        <end position="80"/>
    </location>
</feature>
<reference evidence="2 3" key="1">
    <citation type="journal article" date="2019" name="Int. J. Syst. Evol. Microbiol.">
        <title>The Global Catalogue of Microorganisms (GCM) 10K type strain sequencing project: providing services to taxonomists for standard genome sequencing and annotation.</title>
        <authorList>
            <consortium name="The Broad Institute Genomics Platform"/>
            <consortium name="The Broad Institute Genome Sequencing Center for Infectious Disease"/>
            <person name="Wu L."/>
            <person name="Ma J."/>
        </authorList>
    </citation>
    <scope>NUCLEOTIDE SEQUENCE [LARGE SCALE GENOMIC DNA]</scope>
    <source>
        <strain evidence="2 3">JCM 10649</strain>
    </source>
</reference>
<protein>
    <submittedName>
        <fullName evidence="2">Uncharacterized protein</fullName>
    </submittedName>
</protein>
<evidence type="ECO:0000313" key="3">
    <source>
        <dbReference type="Proteomes" id="UP001499895"/>
    </source>
</evidence>
<organism evidence="2 3">
    <name type="scientific">Streptomyces stramineus</name>
    <dbReference type="NCBI Taxonomy" id="173861"/>
    <lineage>
        <taxon>Bacteria</taxon>
        <taxon>Bacillati</taxon>
        <taxon>Actinomycetota</taxon>
        <taxon>Actinomycetes</taxon>
        <taxon>Kitasatosporales</taxon>
        <taxon>Streptomycetaceae</taxon>
        <taxon>Streptomyces</taxon>
    </lineage>
</organism>
<name>A0ABN1BFS7_9ACTN</name>
<dbReference type="RefSeq" id="WP_344097913.1">
    <property type="nucleotide sequence ID" value="NZ_BAAAHB010000166.1"/>
</dbReference>